<keyword evidence="3" id="KW-1185">Reference proteome</keyword>
<dbReference type="PANTHER" id="PTHR12472:SF0">
    <property type="entry name" value="RAB3 GTPASE-ACTIVATING PROTEIN NON-CATALYTIC SUBUNIT"/>
    <property type="match status" value="1"/>
</dbReference>
<evidence type="ECO:0000259" key="1">
    <source>
        <dbReference type="Pfam" id="PF14655"/>
    </source>
</evidence>
<dbReference type="PANTHER" id="PTHR12472">
    <property type="entry name" value="RAB3-GAP REGULATORY DOMAIN"/>
    <property type="match status" value="1"/>
</dbReference>
<dbReference type="AlphaFoldDB" id="A0ABD1P2T8"/>
<organism evidence="2 3">
    <name type="scientific">Forsythia ovata</name>
    <dbReference type="NCBI Taxonomy" id="205694"/>
    <lineage>
        <taxon>Eukaryota</taxon>
        <taxon>Viridiplantae</taxon>
        <taxon>Streptophyta</taxon>
        <taxon>Embryophyta</taxon>
        <taxon>Tracheophyta</taxon>
        <taxon>Spermatophyta</taxon>
        <taxon>Magnoliopsida</taxon>
        <taxon>eudicotyledons</taxon>
        <taxon>Gunneridae</taxon>
        <taxon>Pentapetalae</taxon>
        <taxon>asterids</taxon>
        <taxon>lamiids</taxon>
        <taxon>Lamiales</taxon>
        <taxon>Oleaceae</taxon>
        <taxon>Forsythieae</taxon>
        <taxon>Forsythia</taxon>
    </lineage>
</organism>
<accession>A0ABD1P2T8</accession>
<dbReference type="Pfam" id="PF14655">
    <property type="entry name" value="RAB3GAP2_N"/>
    <property type="match status" value="1"/>
</dbReference>
<gene>
    <name evidence="2" type="ORF">Fot_55854</name>
</gene>
<dbReference type="EMBL" id="JBFOLJ010000031">
    <property type="protein sequence ID" value="KAL2458191.1"/>
    <property type="molecule type" value="Genomic_DNA"/>
</dbReference>
<sequence length="124" mass="13812">MSRCLHTTDLGCIACDALTDLGAGKEGWLVDNLDLLIFLDTHSVALANRSLILILHWSSSNNGGPDPDKNRVVKIRPDLFPIESEYISSVEWLVFDDKVNRVLAVETSHGYLLIYSLHGNLIHK</sequence>
<proteinExistence type="predicted"/>
<dbReference type="Proteomes" id="UP001604277">
    <property type="component" value="Unassembled WGS sequence"/>
</dbReference>
<dbReference type="InterPro" id="IPR026059">
    <property type="entry name" value="Rab3GAP2"/>
</dbReference>
<comment type="caution">
    <text evidence="2">The sequence shown here is derived from an EMBL/GenBank/DDBJ whole genome shotgun (WGS) entry which is preliminary data.</text>
</comment>
<evidence type="ECO:0000313" key="2">
    <source>
        <dbReference type="EMBL" id="KAL2458191.1"/>
    </source>
</evidence>
<dbReference type="InterPro" id="IPR032839">
    <property type="entry name" value="RAB3GAP_N"/>
</dbReference>
<feature type="domain" description="Rab3-GAP regulatory subunit N-terminal" evidence="1">
    <location>
        <begin position="28"/>
        <end position="124"/>
    </location>
</feature>
<protein>
    <recommendedName>
        <fullName evidence="1">Rab3-GAP regulatory subunit N-terminal domain-containing protein</fullName>
    </recommendedName>
</protein>
<name>A0ABD1P2T8_9LAMI</name>
<evidence type="ECO:0000313" key="3">
    <source>
        <dbReference type="Proteomes" id="UP001604277"/>
    </source>
</evidence>
<reference evidence="3" key="1">
    <citation type="submission" date="2024-07" db="EMBL/GenBank/DDBJ databases">
        <title>Two chromosome-level genome assemblies of Korean endemic species Abeliophyllum distichum and Forsythia ovata (Oleaceae).</title>
        <authorList>
            <person name="Jang H."/>
        </authorList>
    </citation>
    <scope>NUCLEOTIDE SEQUENCE [LARGE SCALE GENOMIC DNA]</scope>
</reference>